<dbReference type="PROSITE" id="PS01124">
    <property type="entry name" value="HTH_ARAC_FAMILY_2"/>
    <property type="match status" value="1"/>
</dbReference>
<evidence type="ECO:0000256" key="2">
    <source>
        <dbReference type="ARBA" id="ARBA00023125"/>
    </source>
</evidence>
<dbReference type="Pfam" id="PF12833">
    <property type="entry name" value="HTH_18"/>
    <property type="match status" value="1"/>
</dbReference>
<dbReference type="SUPFAM" id="SSF46689">
    <property type="entry name" value="Homeodomain-like"/>
    <property type="match status" value="2"/>
</dbReference>
<dbReference type="InterPro" id="IPR009057">
    <property type="entry name" value="Homeodomain-like_sf"/>
</dbReference>
<dbReference type="PANTHER" id="PTHR46796">
    <property type="entry name" value="HTH-TYPE TRANSCRIPTIONAL ACTIVATOR RHAS-RELATED"/>
    <property type="match status" value="1"/>
</dbReference>
<keyword evidence="2" id="KW-0238">DNA-binding</keyword>
<dbReference type="InterPro" id="IPR018062">
    <property type="entry name" value="HTH_AraC-typ_CS"/>
</dbReference>
<feature type="domain" description="HTH araC/xylS-type" evidence="4">
    <location>
        <begin position="247"/>
        <end position="345"/>
    </location>
</feature>
<dbReference type="InterPro" id="IPR035418">
    <property type="entry name" value="AraC-bd_2"/>
</dbReference>
<keyword evidence="1" id="KW-0805">Transcription regulation</keyword>
<evidence type="ECO:0000313" key="6">
    <source>
        <dbReference type="Proteomes" id="UP000283644"/>
    </source>
</evidence>
<dbReference type="Proteomes" id="UP000283644">
    <property type="component" value="Unassembled WGS sequence"/>
</dbReference>
<evidence type="ECO:0000256" key="3">
    <source>
        <dbReference type="ARBA" id="ARBA00023163"/>
    </source>
</evidence>
<keyword evidence="6" id="KW-1185">Reference proteome</keyword>
<dbReference type="AlphaFoldDB" id="A0A417Y986"/>
<proteinExistence type="predicted"/>
<evidence type="ECO:0000313" key="5">
    <source>
        <dbReference type="EMBL" id="RHW29034.1"/>
    </source>
</evidence>
<comment type="caution">
    <text evidence="5">The sequence shown here is derived from an EMBL/GenBank/DDBJ whole genome shotgun (WGS) entry which is preliminary data.</text>
</comment>
<gene>
    <name evidence="5" type="ORF">D0Z08_00820</name>
</gene>
<protein>
    <submittedName>
        <fullName evidence="5">AraC family transcriptional regulator</fullName>
    </submittedName>
</protein>
<evidence type="ECO:0000259" key="4">
    <source>
        <dbReference type="PROSITE" id="PS01124"/>
    </source>
</evidence>
<organism evidence="5 6">
    <name type="scientific">Nocardioides immobilis</name>
    <dbReference type="NCBI Taxonomy" id="2049295"/>
    <lineage>
        <taxon>Bacteria</taxon>
        <taxon>Bacillati</taxon>
        <taxon>Actinomycetota</taxon>
        <taxon>Actinomycetes</taxon>
        <taxon>Propionibacteriales</taxon>
        <taxon>Nocardioidaceae</taxon>
        <taxon>Nocardioides</taxon>
    </lineage>
</organism>
<sequence length="346" mass="37564">MDWDLDVAAPAKPAVSSDGSLSGVARQTFLGTNEVSGADFGQFRDVLNSHFYPASVEPLDGQSSLLSPALSALHLRHMTIAYVRFGAAARVDPGDLTGYHVNVPLRGIVLSACGDQRVSASPRQAAVFSPGAHTMLARWEPDATQLCIKLNRAAVEKELAGLLGHSITRPIAFDLGFNLDHGAGQRWTSLLTTLVQHAHAARDPGHGGSVVELLERSLLADLVTTQRHSYSEELHGDVVSISNREVAQVVELVERAPESPYTVVDLARVAGISARSLQAAFHRHMGVSPMAYLRQVRLERAHEDLKLGRGRVSEVAYHWGFTNLGRFATLYQERFGELPSTTIARI</sequence>
<name>A0A417Y986_9ACTN</name>
<dbReference type="GO" id="GO:0003700">
    <property type="term" value="F:DNA-binding transcription factor activity"/>
    <property type="evidence" value="ECO:0007669"/>
    <property type="project" value="InterPro"/>
</dbReference>
<keyword evidence="3" id="KW-0804">Transcription</keyword>
<dbReference type="InterPro" id="IPR018060">
    <property type="entry name" value="HTH_AraC"/>
</dbReference>
<dbReference type="PANTHER" id="PTHR46796:SF12">
    <property type="entry name" value="HTH-TYPE DNA-BINDING TRANSCRIPTIONAL ACTIVATOR EUTR"/>
    <property type="match status" value="1"/>
</dbReference>
<dbReference type="OrthoDB" id="5464689at2"/>
<dbReference type="EMBL" id="QXGH01000007">
    <property type="protein sequence ID" value="RHW29034.1"/>
    <property type="molecule type" value="Genomic_DNA"/>
</dbReference>
<dbReference type="PROSITE" id="PS00041">
    <property type="entry name" value="HTH_ARAC_FAMILY_1"/>
    <property type="match status" value="1"/>
</dbReference>
<dbReference type="Pfam" id="PF14525">
    <property type="entry name" value="AraC_binding_2"/>
    <property type="match status" value="1"/>
</dbReference>
<dbReference type="Gene3D" id="1.10.10.60">
    <property type="entry name" value="Homeodomain-like"/>
    <property type="match status" value="1"/>
</dbReference>
<accession>A0A417Y986</accession>
<dbReference type="InterPro" id="IPR050204">
    <property type="entry name" value="AraC_XylS_family_regulators"/>
</dbReference>
<dbReference type="GO" id="GO:0043565">
    <property type="term" value="F:sequence-specific DNA binding"/>
    <property type="evidence" value="ECO:0007669"/>
    <property type="project" value="InterPro"/>
</dbReference>
<dbReference type="RefSeq" id="WP_118921722.1">
    <property type="nucleotide sequence ID" value="NZ_QXGH01000007.1"/>
</dbReference>
<evidence type="ECO:0000256" key="1">
    <source>
        <dbReference type="ARBA" id="ARBA00023015"/>
    </source>
</evidence>
<reference evidence="5 6" key="1">
    <citation type="submission" date="2018-09" db="EMBL/GenBank/DDBJ databases">
        <title>Genome sequencing of Nocardioides immobilis CCTCC AB 2017083 for comparison to Nocardioides silvaticus.</title>
        <authorList>
            <person name="Li C."/>
            <person name="Wang G."/>
        </authorList>
    </citation>
    <scope>NUCLEOTIDE SEQUENCE [LARGE SCALE GENOMIC DNA]</scope>
    <source>
        <strain evidence="5 6">CCTCC AB 2017083</strain>
    </source>
</reference>
<dbReference type="SMART" id="SM00342">
    <property type="entry name" value="HTH_ARAC"/>
    <property type="match status" value="1"/>
</dbReference>